<evidence type="ECO:0000256" key="2">
    <source>
        <dbReference type="ARBA" id="ARBA00009965"/>
    </source>
</evidence>
<keyword evidence="3" id="KW-0813">Transport</keyword>
<dbReference type="OrthoDB" id="1000207at2759"/>
<evidence type="ECO:0000256" key="5">
    <source>
        <dbReference type="ARBA" id="ARBA00022989"/>
    </source>
</evidence>
<comment type="subcellular location">
    <subcellularLocation>
        <location evidence="1">Membrane</location>
        <topology evidence="1">Multi-pass membrane protein</topology>
    </subcellularLocation>
</comment>
<dbReference type="EMBL" id="KZ665897">
    <property type="protein sequence ID" value="PPR97262.1"/>
    <property type="molecule type" value="Genomic_DNA"/>
</dbReference>
<dbReference type="GO" id="GO:0034755">
    <property type="term" value="P:iron ion transmembrane transport"/>
    <property type="evidence" value="ECO:0007669"/>
    <property type="project" value="TreeGrafter"/>
</dbReference>
<evidence type="ECO:0000256" key="7">
    <source>
        <dbReference type="ARBA" id="ARBA00023136"/>
    </source>
</evidence>
<organism evidence="9 10">
    <name type="scientific">Gossypium barbadense</name>
    <name type="common">Sea Island cotton</name>
    <name type="synonym">Hibiscus barbadensis</name>
    <dbReference type="NCBI Taxonomy" id="3634"/>
    <lineage>
        <taxon>Eukaryota</taxon>
        <taxon>Viridiplantae</taxon>
        <taxon>Streptophyta</taxon>
        <taxon>Embryophyta</taxon>
        <taxon>Tracheophyta</taxon>
        <taxon>Spermatophyta</taxon>
        <taxon>Magnoliopsida</taxon>
        <taxon>eudicotyledons</taxon>
        <taxon>Gunneridae</taxon>
        <taxon>Pentapetalae</taxon>
        <taxon>rosids</taxon>
        <taxon>malvids</taxon>
        <taxon>Malvales</taxon>
        <taxon>Malvaceae</taxon>
        <taxon>Malvoideae</taxon>
        <taxon>Gossypium</taxon>
    </lineage>
</organism>
<evidence type="ECO:0000256" key="6">
    <source>
        <dbReference type="ARBA" id="ARBA00023065"/>
    </source>
</evidence>
<sequence length="245" mass="26957">MLIAVLVFVKAGCFFREMSYVKSPASGVIKGMFVPMLADQGAIALLGALFIHNLFLHSTLVLPDKYPTPFMGSTYFLIESSFALLVAFSINVAVVSISGAVYFTDNLSSEDHHHCNDLNLNYASFLLQMILSFELSFALIPLCKFSSSSTKLEPYTNSKILLDALIQADQFIFFLHKQFVSIVACLHSAILACNSTGSHFAYCLQEACNYTTRIELPHVAELTPLTDSHLCILSSTGVFIRLALC</sequence>
<dbReference type="Pfam" id="PF01566">
    <property type="entry name" value="Nramp"/>
    <property type="match status" value="1"/>
</dbReference>
<gene>
    <name evidence="9" type="ORF">GOBAR_AA23416</name>
</gene>
<comment type="similarity">
    <text evidence="2">Belongs to the NRAMP (TC 2.A.55) family.</text>
</comment>
<evidence type="ECO:0000256" key="4">
    <source>
        <dbReference type="ARBA" id="ARBA00022692"/>
    </source>
</evidence>
<reference evidence="9 10" key="1">
    <citation type="submission" date="2015-01" db="EMBL/GenBank/DDBJ databases">
        <title>Genome of allotetraploid Gossypium barbadense reveals genomic plasticity and fiber elongation in cotton evolution.</title>
        <authorList>
            <person name="Chen X."/>
            <person name="Liu X."/>
            <person name="Zhao B."/>
            <person name="Zheng H."/>
            <person name="Hu Y."/>
            <person name="Lu G."/>
            <person name="Yang C."/>
            <person name="Chen J."/>
            <person name="Shan C."/>
            <person name="Zhang L."/>
            <person name="Zhou Y."/>
            <person name="Wang L."/>
            <person name="Guo W."/>
            <person name="Bai Y."/>
            <person name="Ruan J."/>
            <person name="Shangguan X."/>
            <person name="Mao Y."/>
            <person name="Jiang J."/>
            <person name="Zhu Y."/>
            <person name="Lei J."/>
            <person name="Kang H."/>
            <person name="Chen S."/>
            <person name="He X."/>
            <person name="Wang R."/>
            <person name="Wang Y."/>
            <person name="Chen J."/>
            <person name="Wang L."/>
            <person name="Yu S."/>
            <person name="Wang B."/>
            <person name="Wei J."/>
            <person name="Song S."/>
            <person name="Lu X."/>
            <person name="Gao Z."/>
            <person name="Gu W."/>
            <person name="Deng X."/>
            <person name="Ma D."/>
            <person name="Wang S."/>
            <person name="Liang W."/>
            <person name="Fang L."/>
            <person name="Cai C."/>
            <person name="Zhu X."/>
            <person name="Zhou B."/>
            <person name="Zhang Y."/>
            <person name="Chen Z."/>
            <person name="Xu S."/>
            <person name="Zhu R."/>
            <person name="Wang S."/>
            <person name="Zhang T."/>
            <person name="Zhao G."/>
        </authorList>
    </citation>
    <scope>NUCLEOTIDE SEQUENCE [LARGE SCALE GENOMIC DNA]</scope>
    <source>
        <strain evidence="10">cv. Xinhai21</strain>
        <tissue evidence="9">Leaf</tissue>
    </source>
</reference>
<dbReference type="PANTHER" id="PTHR11706">
    <property type="entry name" value="SOLUTE CARRIER PROTEIN FAMILY 11 MEMBER"/>
    <property type="match status" value="1"/>
</dbReference>
<dbReference type="InterPro" id="IPR001046">
    <property type="entry name" value="NRAMP_fam"/>
</dbReference>
<protein>
    <submittedName>
        <fullName evidence="9">Uncharacterized protein</fullName>
    </submittedName>
</protein>
<dbReference type="GO" id="GO:0005384">
    <property type="term" value="F:manganese ion transmembrane transporter activity"/>
    <property type="evidence" value="ECO:0007669"/>
    <property type="project" value="TreeGrafter"/>
</dbReference>
<evidence type="ECO:0000256" key="3">
    <source>
        <dbReference type="ARBA" id="ARBA00022448"/>
    </source>
</evidence>
<keyword evidence="5 8" id="KW-1133">Transmembrane helix</keyword>
<keyword evidence="6" id="KW-0406">Ion transport</keyword>
<evidence type="ECO:0000313" key="10">
    <source>
        <dbReference type="Proteomes" id="UP000239757"/>
    </source>
</evidence>
<feature type="transmembrane region" description="Helical" evidence="8">
    <location>
        <begin position="82"/>
        <end position="103"/>
    </location>
</feature>
<dbReference type="Proteomes" id="UP000239757">
    <property type="component" value="Unassembled WGS sequence"/>
</dbReference>
<dbReference type="AlphaFoldDB" id="A0A2P5X1Q2"/>
<evidence type="ECO:0000313" key="9">
    <source>
        <dbReference type="EMBL" id="PPR97262.1"/>
    </source>
</evidence>
<feature type="transmembrane region" description="Helical" evidence="8">
    <location>
        <begin position="43"/>
        <end position="62"/>
    </location>
</feature>
<feature type="transmembrane region" description="Helical" evidence="8">
    <location>
        <begin position="123"/>
        <end position="143"/>
    </location>
</feature>
<keyword evidence="4 8" id="KW-0812">Transmembrane</keyword>
<evidence type="ECO:0000256" key="1">
    <source>
        <dbReference type="ARBA" id="ARBA00004141"/>
    </source>
</evidence>
<dbReference type="PANTHER" id="PTHR11706:SF77">
    <property type="entry name" value="METAL TRANSPORTER NRAMP5"/>
    <property type="match status" value="1"/>
</dbReference>
<name>A0A2P5X1Q2_GOSBA</name>
<proteinExistence type="inferred from homology"/>
<dbReference type="GO" id="GO:0005886">
    <property type="term" value="C:plasma membrane"/>
    <property type="evidence" value="ECO:0007669"/>
    <property type="project" value="TreeGrafter"/>
</dbReference>
<keyword evidence="7 8" id="KW-0472">Membrane</keyword>
<accession>A0A2P5X1Q2</accession>
<evidence type="ECO:0000256" key="8">
    <source>
        <dbReference type="SAM" id="Phobius"/>
    </source>
</evidence>
<dbReference type="GO" id="GO:0015086">
    <property type="term" value="F:cadmium ion transmembrane transporter activity"/>
    <property type="evidence" value="ECO:0007669"/>
    <property type="project" value="TreeGrafter"/>
</dbReference>